<keyword evidence="3" id="KW-0288">FMN</keyword>
<evidence type="ECO:0000256" key="8">
    <source>
        <dbReference type="ARBA" id="ARBA00048342"/>
    </source>
</evidence>
<reference evidence="12" key="1">
    <citation type="submission" date="2023-06" db="EMBL/GenBank/DDBJ databases">
        <title>Draft genome of Marssonina rosae.</title>
        <authorList>
            <person name="Cheng Q."/>
        </authorList>
    </citation>
    <scope>NUCLEOTIDE SEQUENCE</scope>
    <source>
        <strain evidence="12">R4</strain>
    </source>
</reference>
<comment type="function">
    <text evidence="7">Catalyzes the synthesis of dihydrouridine, a modified base found in the D-loop of most tRNAs. Specifically modifies U47 in cytoplasmic tRNAs. Catalyzes the synthesis of dihydrouridine in some mRNAs, thereby affecting their translation.</text>
</comment>
<evidence type="ECO:0000256" key="9">
    <source>
        <dbReference type="ARBA" id="ARBA00049447"/>
    </source>
</evidence>
<evidence type="ECO:0000256" key="6">
    <source>
        <dbReference type="ARBA" id="ARBA00023002"/>
    </source>
</evidence>
<keyword evidence="2" id="KW-0285">Flavoprotein</keyword>
<comment type="catalytic activity">
    <reaction evidence="9">
        <text>a 5,6-dihydrouridine in mRNA + NADP(+) = a uridine in mRNA + NADPH + H(+)</text>
        <dbReference type="Rhea" id="RHEA:69855"/>
        <dbReference type="Rhea" id="RHEA-COMP:14658"/>
        <dbReference type="Rhea" id="RHEA-COMP:17789"/>
        <dbReference type="ChEBI" id="CHEBI:15378"/>
        <dbReference type="ChEBI" id="CHEBI:57783"/>
        <dbReference type="ChEBI" id="CHEBI:58349"/>
        <dbReference type="ChEBI" id="CHEBI:65315"/>
        <dbReference type="ChEBI" id="CHEBI:74443"/>
    </reaction>
    <physiologicalReaction direction="right-to-left" evidence="9">
        <dbReference type="Rhea" id="RHEA:69857"/>
    </physiologicalReaction>
</comment>
<evidence type="ECO:0000313" key="13">
    <source>
        <dbReference type="Proteomes" id="UP001285354"/>
    </source>
</evidence>
<dbReference type="CDD" id="cd02801">
    <property type="entry name" value="DUS_like_FMN"/>
    <property type="match status" value="1"/>
</dbReference>
<dbReference type="AlphaFoldDB" id="A0AAD9WF59"/>
<accession>A0AAD9WF59</accession>
<dbReference type="Pfam" id="PF01207">
    <property type="entry name" value="Dus"/>
    <property type="match status" value="1"/>
</dbReference>
<protein>
    <recommendedName>
        <fullName evidence="11">DUS-like FMN-binding domain-containing protein</fullName>
    </recommendedName>
</protein>
<dbReference type="GO" id="GO:0006397">
    <property type="term" value="P:mRNA processing"/>
    <property type="evidence" value="ECO:0007669"/>
    <property type="project" value="UniProtKB-KW"/>
</dbReference>
<dbReference type="PANTHER" id="PTHR11082:SF31">
    <property type="entry name" value="TRNA-DIHYDROURIDINE(20A_20B) SYNTHASE [NAD(P)+]-LIKE"/>
    <property type="match status" value="1"/>
</dbReference>
<comment type="cofactor">
    <cofactor evidence="1">
        <name>FMN</name>
        <dbReference type="ChEBI" id="CHEBI:58210"/>
    </cofactor>
</comment>
<evidence type="ECO:0000256" key="3">
    <source>
        <dbReference type="ARBA" id="ARBA00022643"/>
    </source>
</evidence>
<dbReference type="SUPFAM" id="SSF51395">
    <property type="entry name" value="FMN-linked oxidoreductases"/>
    <property type="match status" value="1"/>
</dbReference>
<dbReference type="EMBL" id="JAUBYV010000005">
    <property type="protein sequence ID" value="KAK2627031.1"/>
    <property type="molecule type" value="Genomic_DNA"/>
</dbReference>
<dbReference type="GO" id="GO:0050660">
    <property type="term" value="F:flavin adenine dinucleotide binding"/>
    <property type="evidence" value="ECO:0007669"/>
    <property type="project" value="InterPro"/>
</dbReference>
<evidence type="ECO:0000313" key="12">
    <source>
        <dbReference type="EMBL" id="KAK2627031.1"/>
    </source>
</evidence>
<organism evidence="12 13">
    <name type="scientific">Diplocarpon rosae</name>
    <dbReference type="NCBI Taxonomy" id="946125"/>
    <lineage>
        <taxon>Eukaryota</taxon>
        <taxon>Fungi</taxon>
        <taxon>Dikarya</taxon>
        <taxon>Ascomycota</taxon>
        <taxon>Pezizomycotina</taxon>
        <taxon>Leotiomycetes</taxon>
        <taxon>Helotiales</taxon>
        <taxon>Drepanopezizaceae</taxon>
        <taxon>Diplocarpon</taxon>
    </lineage>
</organism>
<evidence type="ECO:0000256" key="7">
    <source>
        <dbReference type="ARBA" id="ARBA00045934"/>
    </source>
</evidence>
<evidence type="ECO:0000256" key="2">
    <source>
        <dbReference type="ARBA" id="ARBA00022630"/>
    </source>
</evidence>
<keyword evidence="4" id="KW-0507">mRNA processing</keyword>
<evidence type="ECO:0000256" key="4">
    <source>
        <dbReference type="ARBA" id="ARBA00022664"/>
    </source>
</evidence>
<feature type="region of interest" description="Disordered" evidence="10">
    <location>
        <begin position="271"/>
        <end position="303"/>
    </location>
</feature>
<name>A0AAD9WF59_9HELO</name>
<dbReference type="Gene3D" id="3.20.20.70">
    <property type="entry name" value="Aldolase class I"/>
    <property type="match status" value="1"/>
</dbReference>
<feature type="domain" description="DUS-like FMN-binding" evidence="11">
    <location>
        <begin position="41"/>
        <end position="283"/>
    </location>
</feature>
<dbReference type="PROSITE" id="PS01136">
    <property type="entry name" value="UPF0034"/>
    <property type="match status" value="1"/>
</dbReference>
<evidence type="ECO:0000256" key="1">
    <source>
        <dbReference type="ARBA" id="ARBA00001917"/>
    </source>
</evidence>
<dbReference type="GO" id="GO:0017150">
    <property type="term" value="F:tRNA dihydrouridine synthase activity"/>
    <property type="evidence" value="ECO:0007669"/>
    <property type="project" value="InterPro"/>
</dbReference>
<gene>
    <name evidence="12" type="ORF">QTJ16_004206</name>
</gene>
<evidence type="ECO:0000256" key="10">
    <source>
        <dbReference type="SAM" id="MobiDB-lite"/>
    </source>
</evidence>
<dbReference type="InterPro" id="IPR035587">
    <property type="entry name" value="DUS-like_FMN-bd"/>
</dbReference>
<comment type="catalytic activity">
    <reaction evidence="8">
        <text>a 5,6-dihydrouridine in mRNA + NAD(+) = a uridine in mRNA + NADH + H(+)</text>
        <dbReference type="Rhea" id="RHEA:69851"/>
        <dbReference type="Rhea" id="RHEA-COMP:14658"/>
        <dbReference type="Rhea" id="RHEA-COMP:17789"/>
        <dbReference type="ChEBI" id="CHEBI:15378"/>
        <dbReference type="ChEBI" id="CHEBI:57540"/>
        <dbReference type="ChEBI" id="CHEBI:57945"/>
        <dbReference type="ChEBI" id="CHEBI:65315"/>
        <dbReference type="ChEBI" id="CHEBI:74443"/>
    </reaction>
    <physiologicalReaction direction="right-to-left" evidence="8">
        <dbReference type="Rhea" id="RHEA:69853"/>
    </physiologicalReaction>
</comment>
<comment type="caution">
    <text evidence="12">The sequence shown here is derived from an EMBL/GenBank/DDBJ whole genome shotgun (WGS) entry which is preliminary data.</text>
</comment>
<keyword evidence="5" id="KW-0819">tRNA processing</keyword>
<dbReference type="Proteomes" id="UP001285354">
    <property type="component" value="Unassembled WGS sequence"/>
</dbReference>
<evidence type="ECO:0000256" key="5">
    <source>
        <dbReference type="ARBA" id="ARBA00022694"/>
    </source>
</evidence>
<evidence type="ECO:0000259" key="11">
    <source>
        <dbReference type="Pfam" id="PF01207"/>
    </source>
</evidence>
<keyword evidence="6" id="KW-0560">Oxidoreductase</keyword>
<keyword evidence="13" id="KW-1185">Reference proteome</keyword>
<sequence length="380" mass="41782">MHAPCLRRGLVRGILSRWPGARRPLTLFDTARAEGRPLCVAAPMVRYSKLAFRETVARYGVDLVWTPMILAKEFNRSSLARDSDFTLSTSPTPTIAQLGVNSPLEIYRSTLMLAPYVNGIDINCGCPQSWACAETLGAALMHHPELVCQMIDSAKSALLSLGLQHQKSISVKIRIHSNIQQTLDFVQRVEDAGVDFITVHGRTRRTPSSQPVNLDAIRRVKVQARVPVLGNGDVFTRADVDRIVRETGVDGVMSARGLLEEPGFFAAPSVHVAPPKPRPRQPAAADASPGAVESGANPDTSVVHRTGDDRWAVLTHFVNAVVRAPIPFKLVVHHLSEMGGSDRERKGALFTKEQKRELMECKSMLELLDWLDGVGEVRRL</sequence>
<dbReference type="InterPro" id="IPR018517">
    <property type="entry name" value="tRNA_hU_synthase_CS"/>
</dbReference>
<dbReference type="PANTHER" id="PTHR11082">
    <property type="entry name" value="TRNA-DIHYDROURIDINE SYNTHASE"/>
    <property type="match status" value="1"/>
</dbReference>
<dbReference type="InterPro" id="IPR013785">
    <property type="entry name" value="Aldolase_TIM"/>
</dbReference>
<proteinExistence type="predicted"/>